<evidence type="ECO:0000256" key="3">
    <source>
        <dbReference type="ARBA" id="ARBA00022989"/>
    </source>
</evidence>
<reference evidence="7" key="2">
    <citation type="submission" date="2022-03" db="EMBL/GenBank/DDBJ databases">
        <title>Draft title - Genomic analysis of global carrot germplasm unveils the trajectory of domestication and the origin of high carotenoid orange carrot.</title>
        <authorList>
            <person name="Iorizzo M."/>
            <person name="Ellison S."/>
            <person name="Senalik D."/>
            <person name="Macko-Podgorni A."/>
            <person name="Grzebelus D."/>
            <person name="Bostan H."/>
            <person name="Rolling W."/>
            <person name="Curaba J."/>
            <person name="Simon P."/>
        </authorList>
    </citation>
    <scope>NUCLEOTIDE SEQUENCE</scope>
    <source>
        <tissue evidence="7">Leaf</tissue>
    </source>
</reference>
<accession>A0AAF0XZU5</accession>
<dbReference type="Proteomes" id="UP000077755">
    <property type="component" value="Chromosome 9"/>
</dbReference>
<keyword evidence="8" id="KW-1185">Reference proteome</keyword>
<dbReference type="PANTHER" id="PTHR48040:SF20">
    <property type="entry name" value="PLEIOTROPIC DRUG RESISTANCE PROTEIN 1"/>
    <property type="match status" value="1"/>
</dbReference>
<name>A0AAF0XZU5_DAUCS</name>
<evidence type="ECO:0000256" key="4">
    <source>
        <dbReference type="ARBA" id="ARBA00023136"/>
    </source>
</evidence>
<protein>
    <recommendedName>
        <fullName evidence="6">ABC-2 type transporter transmembrane domain-containing protein</fullName>
    </recommendedName>
</protein>
<sequence length="104" mass="12186">MLDITSELRETTNGVDFAEVCKNSELYRRNKELIKEASTTVPGSKDLYFPTQYSQSFSTQCMACLWKKNWSYWRNPPYNTVRFLFTVFIALLFGTIFWNVGSSR</sequence>
<keyword evidence="3 5" id="KW-1133">Transmembrane helix</keyword>
<feature type="domain" description="ABC-2 type transporter transmembrane" evidence="6">
    <location>
        <begin position="59"/>
        <end position="102"/>
    </location>
</feature>
<gene>
    <name evidence="7" type="ORF">DCAR_0934884</name>
</gene>
<evidence type="ECO:0000259" key="6">
    <source>
        <dbReference type="Pfam" id="PF01061"/>
    </source>
</evidence>
<dbReference type="AlphaFoldDB" id="A0AAF0XZU5"/>
<keyword evidence="2 5" id="KW-0812">Transmembrane</keyword>
<evidence type="ECO:0000256" key="5">
    <source>
        <dbReference type="SAM" id="Phobius"/>
    </source>
</evidence>
<dbReference type="EMBL" id="CP093351">
    <property type="protein sequence ID" value="WOH15346.1"/>
    <property type="molecule type" value="Genomic_DNA"/>
</dbReference>
<organism evidence="7 8">
    <name type="scientific">Daucus carota subsp. sativus</name>
    <name type="common">Carrot</name>
    <dbReference type="NCBI Taxonomy" id="79200"/>
    <lineage>
        <taxon>Eukaryota</taxon>
        <taxon>Viridiplantae</taxon>
        <taxon>Streptophyta</taxon>
        <taxon>Embryophyta</taxon>
        <taxon>Tracheophyta</taxon>
        <taxon>Spermatophyta</taxon>
        <taxon>Magnoliopsida</taxon>
        <taxon>eudicotyledons</taxon>
        <taxon>Gunneridae</taxon>
        <taxon>Pentapetalae</taxon>
        <taxon>asterids</taxon>
        <taxon>campanulids</taxon>
        <taxon>Apiales</taxon>
        <taxon>Apiaceae</taxon>
        <taxon>Apioideae</taxon>
        <taxon>Scandiceae</taxon>
        <taxon>Daucinae</taxon>
        <taxon>Daucus</taxon>
        <taxon>Daucus sect. Daucus</taxon>
    </lineage>
</organism>
<dbReference type="Pfam" id="PF01061">
    <property type="entry name" value="ABC2_membrane"/>
    <property type="match status" value="1"/>
</dbReference>
<feature type="transmembrane region" description="Helical" evidence="5">
    <location>
        <begin position="80"/>
        <end position="100"/>
    </location>
</feature>
<dbReference type="GO" id="GO:0140359">
    <property type="term" value="F:ABC-type transporter activity"/>
    <property type="evidence" value="ECO:0007669"/>
    <property type="project" value="InterPro"/>
</dbReference>
<keyword evidence="4 5" id="KW-0472">Membrane</keyword>
<proteinExistence type="predicted"/>
<comment type="subcellular location">
    <subcellularLocation>
        <location evidence="1">Membrane</location>
        <topology evidence="1">Multi-pass membrane protein</topology>
    </subcellularLocation>
</comment>
<evidence type="ECO:0000256" key="2">
    <source>
        <dbReference type="ARBA" id="ARBA00022692"/>
    </source>
</evidence>
<evidence type="ECO:0000313" key="8">
    <source>
        <dbReference type="Proteomes" id="UP000077755"/>
    </source>
</evidence>
<dbReference type="GO" id="GO:0016020">
    <property type="term" value="C:membrane"/>
    <property type="evidence" value="ECO:0007669"/>
    <property type="project" value="UniProtKB-SubCell"/>
</dbReference>
<evidence type="ECO:0000256" key="1">
    <source>
        <dbReference type="ARBA" id="ARBA00004141"/>
    </source>
</evidence>
<dbReference type="InterPro" id="IPR013525">
    <property type="entry name" value="ABC2_TM"/>
</dbReference>
<reference evidence="7" key="1">
    <citation type="journal article" date="2016" name="Nat. Genet.">
        <title>A high-quality carrot genome assembly provides new insights into carotenoid accumulation and asterid genome evolution.</title>
        <authorList>
            <person name="Iorizzo M."/>
            <person name="Ellison S."/>
            <person name="Senalik D."/>
            <person name="Zeng P."/>
            <person name="Satapoomin P."/>
            <person name="Huang J."/>
            <person name="Bowman M."/>
            <person name="Iovene M."/>
            <person name="Sanseverino W."/>
            <person name="Cavagnaro P."/>
            <person name="Yildiz M."/>
            <person name="Macko-Podgorni A."/>
            <person name="Moranska E."/>
            <person name="Grzebelus E."/>
            <person name="Grzebelus D."/>
            <person name="Ashrafi H."/>
            <person name="Zheng Z."/>
            <person name="Cheng S."/>
            <person name="Spooner D."/>
            <person name="Van Deynze A."/>
            <person name="Simon P."/>
        </authorList>
    </citation>
    <scope>NUCLEOTIDE SEQUENCE</scope>
    <source>
        <tissue evidence="7">Leaf</tissue>
    </source>
</reference>
<evidence type="ECO:0000313" key="7">
    <source>
        <dbReference type="EMBL" id="WOH15346.1"/>
    </source>
</evidence>
<dbReference type="PANTHER" id="PTHR48040">
    <property type="entry name" value="PLEIOTROPIC DRUG RESISTANCE PROTEIN 1-LIKE ISOFORM X1"/>
    <property type="match status" value="1"/>
</dbReference>